<evidence type="ECO:0000313" key="2">
    <source>
        <dbReference type="EMBL" id="GBF06912.1"/>
    </source>
</evidence>
<keyword evidence="3" id="KW-1185">Reference proteome</keyword>
<comment type="caution">
    <text evidence="2">The sequence shown here is derived from an EMBL/GenBank/DDBJ whole genome shotgun (WGS) entry which is preliminary data.</text>
</comment>
<dbReference type="EMBL" id="BFAG01000011">
    <property type="protein sequence ID" value="GBF06912.1"/>
    <property type="molecule type" value="Genomic_DNA"/>
</dbReference>
<proteinExistence type="predicted"/>
<accession>A0A2I9CXT0</accession>
<evidence type="ECO:0000256" key="1">
    <source>
        <dbReference type="SAM" id="MobiDB-lite"/>
    </source>
</evidence>
<dbReference type="AlphaFoldDB" id="A0A2I9CXT0"/>
<feature type="region of interest" description="Disordered" evidence="1">
    <location>
        <begin position="50"/>
        <end position="82"/>
    </location>
</feature>
<feature type="compositionally biased region" description="Low complexity" evidence="1">
    <location>
        <begin position="71"/>
        <end position="82"/>
    </location>
</feature>
<feature type="compositionally biased region" description="Low complexity" evidence="1">
    <location>
        <begin position="50"/>
        <end position="61"/>
    </location>
</feature>
<sequence>MRPVDIPLRVKTSRWVRSYRVSTPPNNGDMRKVLPLLCAALLLAACDNKTETSTSTTTTKTFDSAGQSQGTTTTTTTEQKSP</sequence>
<dbReference type="Proteomes" id="UP000236569">
    <property type="component" value="Unassembled WGS sequence"/>
</dbReference>
<reference evidence="3" key="1">
    <citation type="submission" date="2018-01" db="EMBL/GenBank/DDBJ databases">
        <title>Draft Genome Sequence of the Radioresistant Bacterium Deinococcus aerius TR0125, Isolated from the Higher Atmosphere above Japan.</title>
        <authorList>
            <person name="Satoh K."/>
            <person name="Arai H."/>
            <person name="Sanzen T."/>
            <person name="Kawaguchi Y."/>
            <person name="Hayashi H."/>
            <person name="Yokobori S."/>
            <person name="Yamagishi A."/>
            <person name="Oono Y."/>
            <person name="Narumi I."/>
        </authorList>
    </citation>
    <scope>NUCLEOTIDE SEQUENCE [LARGE SCALE GENOMIC DNA]</scope>
    <source>
        <strain evidence="3">TR0125</strain>
    </source>
</reference>
<protein>
    <submittedName>
        <fullName evidence="2">Uncharacterized protein</fullName>
    </submittedName>
</protein>
<organism evidence="2 3">
    <name type="scientific">Deinococcus aerius</name>
    <dbReference type="NCBI Taxonomy" id="200253"/>
    <lineage>
        <taxon>Bacteria</taxon>
        <taxon>Thermotogati</taxon>
        <taxon>Deinococcota</taxon>
        <taxon>Deinococci</taxon>
        <taxon>Deinococcales</taxon>
        <taxon>Deinococcaceae</taxon>
        <taxon>Deinococcus</taxon>
    </lineage>
</organism>
<gene>
    <name evidence="2" type="ORF">DAERI_110094</name>
</gene>
<name>A0A2I9CXT0_9DEIO</name>
<evidence type="ECO:0000313" key="3">
    <source>
        <dbReference type="Proteomes" id="UP000236569"/>
    </source>
</evidence>